<organism evidence="4 5">
    <name type="scientific">Candidatus Flavonifractor merdigallinarum</name>
    <dbReference type="NCBI Taxonomy" id="2838589"/>
    <lineage>
        <taxon>Bacteria</taxon>
        <taxon>Bacillati</taxon>
        <taxon>Bacillota</taxon>
        <taxon>Clostridia</taxon>
        <taxon>Eubacteriales</taxon>
        <taxon>Oscillospiraceae</taxon>
        <taxon>Flavonifractor</taxon>
    </lineage>
</organism>
<protein>
    <submittedName>
        <fullName evidence="4">S-layer homology domain-containing protein</fullName>
    </submittedName>
</protein>
<dbReference type="PROSITE" id="PS51272">
    <property type="entry name" value="SLH"/>
    <property type="match status" value="3"/>
</dbReference>
<dbReference type="EMBL" id="DXDX01000060">
    <property type="protein sequence ID" value="HIY20881.1"/>
    <property type="molecule type" value="Genomic_DNA"/>
</dbReference>
<comment type="caution">
    <text evidence="4">The sequence shown here is derived from an EMBL/GenBank/DDBJ whole genome shotgun (WGS) entry which is preliminary data.</text>
</comment>
<feature type="domain" description="SLH" evidence="3">
    <location>
        <begin position="27"/>
        <end position="86"/>
    </location>
</feature>
<dbReference type="InterPro" id="IPR051465">
    <property type="entry name" value="Cell_Envelope_Struct_Comp"/>
</dbReference>
<proteinExistence type="predicted"/>
<name>A0A9D2BX80_9FIRM</name>
<dbReference type="InterPro" id="IPR001119">
    <property type="entry name" value="SLH_dom"/>
</dbReference>
<keyword evidence="1" id="KW-0677">Repeat</keyword>
<reference evidence="4" key="2">
    <citation type="submission" date="2021-04" db="EMBL/GenBank/DDBJ databases">
        <authorList>
            <person name="Gilroy R."/>
        </authorList>
    </citation>
    <scope>NUCLEOTIDE SEQUENCE</scope>
    <source>
        <strain evidence="4">ChiBcec16_6824</strain>
    </source>
</reference>
<accession>A0A9D2BX80</accession>
<reference evidence="4" key="1">
    <citation type="journal article" date="2021" name="PeerJ">
        <title>Extensive microbial diversity within the chicken gut microbiome revealed by metagenomics and culture.</title>
        <authorList>
            <person name="Gilroy R."/>
            <person name="Ravi A."/>
            <person name="Getino M."/>
            <person name="Pursley I."/>
            <person name="Horton D.L."/>
            <person name="Alikhan N.F."/>
            <person name="Baker D."/>
            <person name="Gharbi K."/>
            <person name="Hall N."/>
            <person name="Watson M."/>
            <person name="Adriaenssens E.M."/>
            <person name="Foster-Nyarko E."/>
            <person name="Jarju S."/>
            <person name="Secka A."/>
            <person name="Antonio M."/>
            <person name="Oren A."/>
            <person name="Chaudhuri R.R."/>
            <person name="La Ragione R."/>
            <person name="Hildebrand F."/>
            <person name="Pallen M.J."/>
        </authorList>
    </citation>
    <scope>NUCLEOTIDE SEQUENCE</scope>
    <source>
        <strain evidence="4">ChiBcec16_6824</strain>
    </source>
</reference>
<evidence type="ECO:0000313" key="4">
    <source>
        <dbReference type="EMBL" id="HIY20881.1"/>
    </source>
</evidence>
<feature type="domain" description="SLH" evidence="3">
    <location>
        <begin position="152"/>
        <end position="209"/>
    </location>
</feature>
<evidence type="ECO:0000256" key="2">
    <source>
        <dbReference type="SAM" id="SignalP"/>
    </source>
</evidence>
<sequence length="209" mass="21810">MQKTVKSAPLRILCALSLCAALALPVGASSFTDVKDNAWYAGAVEEAVAAGLMGGTSDTTFSPNTPVTRAATVTALWHLAGSPVPQGESGFSDVSTDAWYAQAVAWAEENGIASGDGKGRFEPGNGVTREELAVFLYQYARYAGHDLAKGVLDLYRDQGSISKWARTAMEHALGAGLLTGSAGKLSPKQATTRAELAVVLERMTTPVMG</sequence>
<dbReference type="PANTHER" id="PTHR43308">
    <property type="entry name" value="OUTER MEMBRANE PROTEIN ALPHA-RELATED"/>
    <property type="match status" value="1"/>
</dbReference>
<evidence type="ECO:0000259" key="3">
    <source>
        <dbReference type="PROSITE" id="PS51272"/>
    </source>
</evidence>
<feature type="chain" id="PRO_5039417744" evidence="2">
    <location>
        <begin position="29"/>
        <end position="209"/>
    </location>
</feature>
<dbReference type="Pfam" id="PF00395">
    <property type="entry name" value="SLH"/>
    <property type="match status" value="3"/>
</dbReference>
<evidence type="ECO:0000256" key="1">
    <source>
        <dbReference type="ARBA" id="ARBA00022737"/>
    </source>
</evidence>
<evidence type="ECO:0000313" key="5">
    <source>
        <dbReference type="Proteomes" id="UP000823868"/>
    </source>
</evidence>
<dbReference type="PANTHER" id="PTHR43308:SF5">
    <property type="entry name" value="S-LAYER PROTEIN _ PEPTIDOGLYCAN ENDO-BETA-N-ACETYLGLUCOSAMINIDASE"/>
    <property type="match status" value="1"/>
</dbReference>
<feature type="signal peptide" evidence="2">
    <location>
        <begin position="1"/>
        <end position="28"/>
    </location>
</feature>
<gene>
    <name evidence="4" type="ORF">H9841_03135</name>
</gene>
<feature type="domain" description="SLH" evidence="3">
    <location>
        <begin position="87"/>
        <end position="150"/>
    </location>
</feature>
<dbReference type="Proteomes" id="UP000823868">
    <property type="component" value="Unassembled WGS sequence"/>
</dbReference>
<keyword evidence="2" id="KW-0732">Signal</keyword>
<dbReference type="AlphaFoldDB" id="A0A9D2BX80"/>